<dbReference type="PATRIC" id="fig|246196.56.peg.2879"/>
<evidence type="ECO:0000313" key="3">
    <source>
        <dbReference type="Proteomes" id="UP000006158"/>
    </source>
</evidence>
<protein>
    <recommendedName>
        <fullName evidence="1">SnoaL-like domain-containing protein</fullName>
    </recommendedName>
</protein>
<reference evidence="2 3" key="1">
    <citation type="journal article" date="2007" name="Genome Biol.">
        <title>Interrupted coding sequences in Mycobacterium smegmatis: authentic mutations or sequencing errors?</title>
        <authorList>
            <person name="Deshayes C."/>
            <person name="Perrodou E."/>
            <person name="Gallien S."/>
            <person name="Euphrasie D."/>
            <person name="Schaeffer C."/>
            <person name="Van-Dorsselaer A."/>
            <person name="Poch O."/>
            <person name="Lecompte O."/>
            <person name="Reyrat J.M."/>
        </authorList>
    </citation>
    <scope>NUCLEOTIDE SEQUENCE [LARGE SCALE GENOMIC DNA]</scope>
    <source>
        <strain evidence="3">ATCC 700084 / mc(2)155</strain>
    </source>
</reference>
<dbReference type="Proteomes" id="UP000006158">
    <property type="component" value="Chromosome"/>
</dbReference>
<evidence type="ECO:0000259" key="1">
    <source>
        <dbReference type="Pfam" id="PF13577"/>
    </source>
</evidence>
<dbReference type="SUPFAM" id="SSF54427">
    <property type="entry name" value="NTF2-like"/>
    <property type="match status" value="1"/>
</dbReference>
<reference evidence="2 3" key="2">
    <citation type="journal article" date="2009" name="Genome Res.">
        <title>Ortho-proteogenomics: multiple proteomes investigation through orthology and a new MS-based protocol.</title>
        <authorList>
            <person name="Gallien S."/>
            <person name="Perrodou E."/>
            <person name="Carapito C."/>
            <person name="Deshayes C."/>
            <person name="Reyrat J.M."/>
            <person name="Van Dorsselaer A."/>
            <person name="Poch O."/>
            <person name="Schaeffer C."/>
            <person name="Lecompte O."/>
        </authorList>
    </citation>
    <scope>NUCLEOTIDE SEQUENCE [LARGE SCALE GENOMIC DNA]</scope>
    <source>
        <strain evidence="3">ATCC 700084 / mc(2)155</strain>
    </source>
</reference>
<sequence>MSEPLAPELTPLMTNEITLPEVQEFIARFWYHYDQGQFDVLAGFIADEMEYVSRSDSGTCPFEELLAAELHGGADTLAWLRQHRDENPYPLRHHATNIFRTGTESGPQGEVTKVRFYLYVNQVTNNVPFDVSSGVVDAGIRRTDDGLVFTSLTVILDAEDSIPFAEHRAKSATPAGA</sequence>
<name>I7G0T9_MYCS2</name>
<organism evidence="2 3">
    <name type="scientific">Mycolicibacterium smegmatis (strain ATCC 700084 / mc(2)155)</name>
    <name type="common">Mycobacterium smegmatis</name>
    <dbReference type="NCBI Taxonomy" id="246196"/>
    <lineage>
        <taxon>Bacteria</taxon>
        <taxon>Bacillati</taxon>
        <taxon>Actinomycetota</taxon>
        <taxon>Actinomycetes</taxon>
        <taxon>Mycobacteriales</taxon>
        <taxon>Mycobacteriaceae</taxon>
        <taxon>Mycolicibacterium</taxon>
    </lineage>
</organism>
<dbReference type="EMBL" id="CP001663">
    <property type="protein sequence ID" value="AFP39267.1"/>
    <property type="molecule type" value="Genomic_DNA"/>
</dbReference>
<dbReference type="Pfam" id="PF13577">
    <property type="entry name" value="SnoaL_4"/>
    <property type="match status" value="1"/>
</dbReference>
<proteinExistence type="predicted"/>
<accession>I7G0T9</accession>
<dbReference type="AlphaFoldDB" id="I7G0T9"/>
<dbReference type="Gene3D" id="3.10.450.50">
    <property type="match status" value="1"/>
</dbReference>
<feature type="domain" description="SnoaL-like" evidence="1">
    <location>
        <begin position="21"/>
        <end position="152"/>
    </location>
</feature>
<dbReference type="InterPro" id="IPR032710">
    <property type="entry name" value="NTF2-like_dom_sf"/>
</dbReference>
<dbReference type="InterPro" id="IPR037401">
    <property type="entry name" value="SnoaL-like"/>
</dbReference>
<dbReference type="KEGG" id="msg:MSMEI_2803"/>
<gene>
    <name evidence="2" type="ordered locus">MSMEI_2803</name>
</gene>
<evidence type="ECO:0000313" key="2">
    <source>
        <dbReference type="EMBL" id="AFP39267.1"/>
    </source>
</evidence>